<dbReference type="Gene3D" id="3.40.50.150">
    <property type="entry name" value="Vaccinia Virus protein VP39"/>
    <property type="match status" value="1"/>
</dbReference>
<dbReference type="InterPro" id="IPR006027">
    <property type="entry name" value="NusB_RsmB_TIM44"/>
</dbReference>
<evidence type="ECO:0000256" key="2">
    <source>
        <dbReference type="ARBA" id="ARBA00004496"/>
    </source>
</evidence>
<evidence type="ECO:0000256" key="12">
    <source>
        <dbReference type="ARBA" id="ARBA00031088"/>
    </source>
</evidence>
<dbReference type="Gene3D" id="3.30.70.1170">
    <property type="entry name" value="Sun protein, domain 3"/>
    <property type="match status" value="1"/>
</dbReference>
<dbReference type="Gene3D" id="1.10.940.10">
    <property type="entry name" value="NusB-like"/>
    <property type="match status" value="1"/>
</dbReference>
<feature type="binding site" evidence="14">
    <location>
        <position position="290"/>
    </location>
    <ligand>
        <name>S-adenosyl-L-methionine</name>
        <dbReference type="ChEBI" id="CHEBI:59789"/>
    </ligand>
</feature>
<evidence type="ECO:0000259" key="15">
    <source>
        <dbReference type="PROSITE" id="PS51686"/>
    </source>
</evidence>
<evidence type="ECO:0000256" key="10">
    <source>
        <dbReference type="ARBA" id="ARBA00022884"/>
    </source>
</evidence>
<gene>
    <name evidence="16" type="ORF">EPICR_10063</name>
</gene>
<dbReference type="EMBL" id="CAACVI010000001">
    <property type="protein sequence ID" value="VEN72564.1"/>
    <property type="molecule type" value="Genomic_DNA"/>
</dbReference>
<evidence type="ECO:0000256" key="9">
    <source>
        <dbReference type="ARBA" id="ARBA00022691"/>
    </source>
</evidence>
<dbReference type="GO" id="GO:0003723">
    <property type="term" value="F:RNA binding"/>
    <property type="evidence" value="ECO:0007669"/>
    <property type="project" value="UniProtKB-UniRule"/>
</dbReference>
<keyword evidence="6" id="KW-0698">rRNA processing</keyword>
<accession>A0A484HBB4</accession>
<dbReference type="InterPro" id="IPR035926">
    <property type="entry name" value="NusB-like_sf"/>
</dbReference>
<feature type="active site" description="Nucleophile" evidence="14">
    <location>
        <position position="387"/>
    </location>
</feature>
<organism evidence="16">
    <name type="scientific">uncultured Desulfobacteraceae bacterium</name>
    <dbReference type="NCBI Taxonomy" id="218296"/>
    <lineage>
        <taxon>Bacteria</taxon>
        <taxon>Pseudomonadati</taxon>
        <taxon>Thermodesulfobacteriota</taxon>
        <taxon>Desulfobacteria</taxon>
        <taxon>Desulfobacterales</taxon>
        <taxon>Desulfobacteraceae</taxon>
        <taxon>environmental samples</taxon>
    </lineage>
</organism>
<comment type="function">
    <text evidence="1">Specifically methylates the cytosine at position 967 (m5C967) of 16S rRNA.</text>
</comment>
<dbReference type="GO" id="GO:0005737">
    <property type="term" value="C:cytoplasm"/>
    <property type="evidence" value="ECO:0007669"/>
    <property type="project" value="UniProtKB-SubCell"/>
</dbReference>
<evidence type="ECO:0000256" key="8">
    <source>
        <dbReference type="ARBA" id="ARBA00022679"/>
    </source>
</evidence>
<evidence type="ECO:0000256" key="11">
    <source>
        <dbReference type="ARBA" id="ARBA00030399"/>
    </source>
</evidence>
<dbReference type="Pfam" id="PF22458">
    <property type="entry name" value="RsmF-B_ferredox"/>
    <property type="match status" value="1"/>
</dbReference>
<comment type="subcellular location">
    <subcellularLocation>
        <location evidence="2">Cytoplasm</location>
    </subcellularLocation>
</comment>
<evidence type="ECO:0000256" key="13">
    <source>
        <dbReference type="ARBA" id="ARBA00047283"/>
    </source>
</evidence>
<comment type="caution">
    <text evidence="14">Lacks conserved residue(s) required for the propagation of feature annotation.</text>
</comment>
<evidence type="ECO:0000256" key="3">
    <source>
        <dbReference type="ARBA" id="ARBA00007494"/>
    </source>
</evidence>
<dbReference type="NCBIfam" id="NF011494">
    <property type="entry name" value="PRK14902.1"/>
    <property type="match status" value="1"/>
</dbReference>
<evidence type="ECO:0000256" key="14">
    <source>
        <dbReference type="PROSITE-ProRule" id="PRU01023"/>
    </source>
</evidence>
<evidence type="ECO:0000256" key="6">
    <source>
        <dbReference type="ARBA" id="ARBA00022552"/>
    </source>
</evidence>
<dbReference type="NCBIfam" id="TIGR00563">
    <property type="entry name" value="rsmB"/>
    <property type="match status" value="1"/>
</dbReference>
<feature type="binding site" evidence="14">
    <location>
        <position position="317"/>
    </location>
    <ligand>
        <name>S-adenosyl-L-methionine</name>
        <dbReference type="ChEBI" id="CHEBI:59789"/>
    </ligand>
</feature>
<evidence type="ECO:0000256" key="5">
    <source>
        <dbReference type="ARBA" id="ARBA00022490"/>
    </source>
</evidence>
<feature type="binding site" evidence="14">
    <location>
        <position position="334"/>
    </location>
    <ligand>
        <name>S-adenosyl-L-methionine</name>
        <dbReference type="ChEBI" id="CHEBI:59789"/>
    </ligand>
</feature>
<proteinExistence type="inferred from homology"/>
<dbReference type="PANTHER" id="PTHR22807:SF53">
    <property type="entry name" value="RIBOSOMAL RNA SMALL SUBUNIT METHYLTRANSFERASE B-RELATED"/>
    <property type="match status" value="1"/>
</dbReference>
<dbReference type="GO" id="GO:0008649">
    <property type="term" value="F:rRNA methyltransferase activity"/>
    <property type="evidence" value="ECO:0007669"/>
    <property type="project" value="InterPro"/>
</dbReference>
<evidence type="ECO:0000256" key="4">
    <source>
        <dbReference type="ARBA" id="ARBA00012140"/>
    </source>
</evidence>
<dbReference type="PROSITE" id="PS51686">
    <property type="entry name" value="SAM_MT_RSMB_NOP"/>
    <property type="match status" value="1"/>
</dbReference>
<dbReference type="Pfam" id="PF01029">
    <property type="entry name" value="NusB"/>
    <property type="match status" value="1"/>
</dbReference>
<dbReference type="AlphaFoldDB" id="A0A484HBB4"/>
<keyword evidence="9 14" id="KW-0949">S-adenosyl-L-methionine</keyword>
<comment type="catalytic activity">
    <reaction evidence="13">
        <text>cytidine(967) in 16S rRNA + S-adenosyl-L-methionine = 5-methylcytidine(967) in 16S rRNA + S-adenosyl-L-homocysteine + H(+)</text>
        <dbReference type="Rhea" id="RHEA:42748"/>
        <dbReference type="Rhea" id="RHEA-COMP:10219"/>
        <dbReference type="Rhea" id="RHEA-COMP:10220"/>
        <dbReference type="ChEBI" id="CHEBI:15378"/>
        <dbReference type="ChEBI" id="CHEBI:57856"/>
        <dbReference type="ChEBI" id="CHEBI:59789"/>
        <dbReference type="ChEBI" id="CHEBI:74483"/>
        <dbReference type="ChEBI" id="CHEBI:82748"/>
        <dbReference type="EC" id="2.1.1.176"/>
    </reaction>
</comment>
<protein>
    <recommendedName>
        <fullName evidence="4">16S rRNA (cytosine(967)-C(5))-methyltransferase</fullName>
        <ecNumber evidence="4">2.1.1.176</ecNumber>
    </recommendedName>
    <alternativeName>
        <fullName evidence="11">16S rRNA m5C967 methyltransferase</fullName>
    </alternativeName>
    <alternativeName>
        <fullName evidence="12">rRNA (cytosine-C(5)-)-methyltransferase RsmB</fullName>
    </alternativeName>
</protein>
<evidence type="ECO:0000256" key="7">
    <source>
        <dbReference type="ARBA" id="ARBA00022603"/>
    </source>
</evidence>
<sequence>MTPRRDPRKIALSILNRLDSGRKTLDDLMEEADARTPLGKKDRALLNALVLGTTRWRGRLDAALVCLSNIPLEKIDPRVLNALRMGLFQVQRMDKTPVSAAVNTSVDLVKTFSGPWVAKFVNAVLRNAARAGADEDIFPDFQTDPAGALAARKSFPKWLIRRWLDRMGPQKTAALCDAMNQIPPLTLRVNTLATDRDALIRALESRGFFGEKTRFSPDGVTVRGAGRDLFKSPEFQNGWFQVQDEAAQLVSYMLSPDPGRIILDACAGLGGKTGHLSQLTRNQGALWAMDKSEKKLAKLTVEMKRLGAGPVRTVRRDLSRKIQGMGAFDAILADAPCSGLGVLRRNPDAKWSASPDKIKKSAIRQRLFLKNLSGRVKPGGRLAYAACSMEPEENEEIVEAFLAENPGFTVDTDPPGLPEKARALLSASGFLKTSPSPHDMDGFFAVCFQKTGN</sequence>
<keyword evidence="5" id="KW-0963">Cytoplasm</keyword>
<dbReference type="InterPro" id="IPR049560">
    <property type="entry name" value="MeTrfase_RsmB-F_NOP2_cat"/>
</dbReference>
<evidence type="ECO:0000313" key="16">
    <source>
        <dbReference type="EMBL" id="VEN72564.1"/>
    </source>
</evidence>
<reference evidence="16" key="1">
    <citation type="submission" date="2019-01" db="EMBL/GenBank/DDBJ databases">
        <authorList>
            <consortium name="Genoscope - CEA"/>
            <person name="William W."/>
        </authorList>
    </citation>
    <scope>NUCLEOTIDE SEQUENCE</scope>
    <source>
        <strain evidence="16">CR-1</strain>
    </source>
</reference>
<dbReference type="GO" id="GO:0006355">
    <property type="term" value="P:regulation of DNA-templated transcription"/>
    <property type="evidence" value="ECO:0007669"/>
    <property type="project" value="InterPro"/>
</dbReference>
<dbReference type="InterPro" id="IPR018314">
    <property type="entry name" value="RsmB/NOL1/NOP2-like_CS"/>
</dbReference>
<dbReference type="InterPro" id="IPR029063">
    <property type="entry name" value="SAM-dependent_MTases_sf"/>
</dbReference>
<comment type="similarity">
    <text evidence="3 14">Belongs to the class I-like SAM-binding methyltransferase superfamily. RsmB/NOP family.</text>
</comment>
<keyword evidence="10 14" id="KW-0694">RNA-binding</keyword>
<dbReference type="PROSITE" id="PS01153">
    <property type="entry name" value="NOL1_NOP2_SUN"/>
    <property type="match status" value="1"/>
</dbReference>
<dbReference type="PRINTS" id="PR02008">
    <property type="entry name" value="RCMTFAMILY"/>
</dbReference>
<dbReference type="PANTHER" id="PTHR22807">
    <property type="entry name" value="NOP2 YEAST -RELATED NOL1/NOP2/FMU SUN DOMAIN-CONTAINING"/>
    <property type="match status" value="1"/>
</dbReference>
<dbReference type="CDD" id="cd02440">
    <property type="entry name" value="AdoMet_MTases"/>
    <property type="match status" value="1"/>
</dbReference>
<dbReference type="InterPro" id="IPR004573">
    <property type="entry name" value="rRNA_ssu_MeTfrase_B"/>
</dbReference>
<evidence type="ECO:0000256" key="1">
    <source>
        <dbReference type="ARBA" id="ARBA00002724"/>
    </source>
</evidence>
<dbReference type="SUPFAM" id="SSF53335">
    <property type="entry name" value="S-adenosyl-L-methionine-dependent methyltransferases"/>
    <property type="match status" value="1"/>
</dbReference>
<dbReference type="InterPro" id="IPR054728">
    <property type="entry name" value="RsmB-like_ferredoxin"/>
</dbReference>
<keyword evidence="7 14" id="KW-0489">Methyltransferase</keyword>
<dbReference type="InterPro" id="IPR001678">
    <property type="entry name" value="MeTrfase_RsmB-F_NOP2_dom"/>
</dbReference>
<feature type="domain" description="SAM-dependent MTase RsmB/NOP-type" evidence="15">
    <location>
        <begin position="175"/>
        <end position="451"/>
    </location>
</feature>
<name>A0A484HBB4_9BACT</name>
<dbReference type="SUPFAM" id="SSF48013">
    <property type="entry name" value="NusB-like"/>
    <property type="match status" value="1"/>
</dbReference>
<keyword evidence="8 14" id="KW-0808">Transferase</keyword>
<dbReference type="Pfam" id="PF01189">
    <property type="entry name" value="Methyltr_RsmB-F"/>
    <property type="match status" value="1"/>
</dbReference>
<dbReference type="InterPro" id="IPR023267">
    <property type="entry name" value="RCMT"/>
</dbReference>
<dbReference type="EC" id="2.1.1.176" evidence="4"/>